<evidence type="ECO:0000256" key="4">
    <source>
        <dbReference type="ARBA" id="ARBA00022989"/>
    </source>
</evidence>
<protein>
    <submittedName>
        <fullName evidence="10">MMPL family transporter</fullName>
    </submittedName>
</protein>
<feature type="coiled-coil region" evidence="6">
    <location>
        <begin position="134"/>
        <end position="161"/>
    </location>
</feature>
<evidence type="ECO:0000256" key="2">
    <source>
        <dbReference type="ARBA" id="ARBA00022475"/>
    </source>
</evidence>
<dbReference type="PRINTS" id="PR00702">
    <property type="entry name" value="ACRIFLAVINRP"/>
</dbReference>
<dbReference type="Proteomes" id="UP001140076">
    <property type="component" value="Unassembled WGS sequence"/>
</dbReference>
<proteinExistence type="predicted"/>
<reference evidence="10" key="1">
    <citation type="submission" date="2021-10" db="EMBL/GenBank/DDBJ databases">
        <title>Streptomonospora sp. nov., isolated from mangrove soil.</title>
        <authorList>
            <person name="Chen X."/>
            <person name="Ge X."/>
            <person name="Liu W."/>
        </authorList>
    </citation>
    <scope>NUCLEOTIDE SEQUENCE</scope>
    <source>
        <strain evidence="10">S1-112</strain>
    </source>
</reference>
<organism evidence="10 11">
    <name type="scientific">Streptomonospora mangrovi</name>
    <dbReference type="NCBI Taxonomy" id="2883123"/>
    <lineage>
        <taxon>Bacteria</taxon>
        <taxon>Bacillati</taxon>
        <taxon>Actinomycetota</taxon>
        <taxon>Actinomycetes</taxon>
        <taxon>Streptosporangiales</taxon>
        <taxon>Nocardiopsidaceae</taxon>
        <taxon>Streptomonospora</taxon>
    </lineage>
</organism>
<feature type="transmembrane region" description="Helical" evidence="8">
    <location>
        <begin position="642"/>
        <end position="663"/>
    </location>
</feature>
<feature type="transmembrane region" description="Helical" evidence="8">
    <location>
        <begin position="323"/>
        <end position="340"/>
    </location>
</feature>
<dbReference type="PROSITE" id="PS50156">
    <property type="entry name" value="SSD"/>
    <property type="match status" value="1"/>
</dbReference>
<keyword evidence="3 8" id="KW-0812">Transmembrane</keyword>
<feature type="transmembrane region" description="Helical" evidence="8">
    <location>
        <begin position="784"/>
        <end position="808"/>
    </location>
</feature>
<dbReference type="AlphaFoldDB" id="A0A9X3NN68"/>
<feature type="transmembrane region" description="Helical" evidence="8">
    <location>
        <begin position="391"/>
        <end position="415"/>
    </location>
</feature>
<feature type="transmembrane region" description="Helical" evidence="8">
    <location>
        <begin position="421"/>
        <end position="449"/>
    </location>
</feature>
<comment type="subcellular location">
    <subcellularLocation>
        <location evidence="1">Cell membrane</location>
        <topology evidence="1">Multi-pass membrane protein</topology>
    </subcellularLocation>
</comment>
<evidence type="ECO:0000256" key="8">
    <source>
        <dbReference type="SAM" id="Phobius"/>
    </source>
</evidence>
<evidence type="ECO:0000256" key="1">
    <source>
        <dbReference type="ARBA" id="ARBA00004651"/>
    </source>
</evidence>
<feature type="transmembrane region" description="Helical" evidence="8">
    <location>
        <begin position="352"/>
        <end position="370"/>
    </location>
</feature>
<dbReference type="Gene3D" id="1.20.1640.10">
    <property type="entry name" value="Multidrug efflux transporter AcrB transmembrane domain"/>
    <property type="match status" value="2"/>
</dbReference>
<dbReference type="PANTHER" id="PTHR33406">
    <property type="entry name" value="MEMBRANE PROTEIN MJ1562-RELATED"/>
    <property type="match status" value="1"/>
</dbReference>
<keyword evidence="11" id="KW-1185">Reference proteome</keyword>
<dbReference type="Pfam" id="PF03176">
    <property type="entry name" value="MMPL"/>
    <property type="match status" value="2"/>
</dbReference>
<evidence type="ECO:0000313" key="11">
    <source>
        <dbReference type="Proteomes" id="UP001140076"/>
    </source>
</evidence>
<dbReference type="InterPro" id="IPR000731">
    <property type="entry name" value="SSD"/>
</dbReference>
<keyword evidence="2" id="KW-1003">Cell membrane</keyword>
<dbReference type="CDD" id="cd06503">
    <property type="entry name" value="ATP-synt_Fo_b"/>
    <property type="match status" value="1"/>
</dbReference>
<dbReference type="GO" id="GO:0022857">
    <property type="term" value="F:transmembrane transporter activity"/>
    <property type="evidence" value="ECO:0007669"/>
    <property type="project" value="InterPro"/>
</dbReference>
<dbReference type="InterPro" id="IPR050545">
    <property type="entry name" value="Mycobact_MmpL"/>
</dbReference>
<feature type="domain" description="SSD" evidence="9">
    <location>
        <begin position="301"/>
        <end position="448"/>
    </location>
</feature>
<dbReference type="InterPro" id="IPR004869">
    <property type="entry name" value="MMPL_dom"/>
</dbReference>
<dbReference type="SUPFAM" id="SSF82866">
    <property type="entry name" value="Multidrug efflux transporter AcrB transmembrane domain"/>
    <property type="match status" value="2"/>
</dbReference>
<evidence type="ECO:0000256" key="6">
    <source>
        <dbReference type="SAM" id="Coils"/>
    </source>
</evidence>
<evidence type="ECO:0000256" key="5">
    <source>
        <dbReference type="ARBA" id="ARBA00023136"/>
    </source>
</evidence>
<keyword evidence="6" id="KW-0175">Coiled coil</keyword>
<dbReference type="GO" id="GO:0005886">
    <property type="term" value="C:plasma membrane"/>
    <property type="evidence" value="ECO:0007669"/>
    <property type="project" value="UniProtKB-SubCell"/>
</dbReference>
<evidence type="ECO:0000313" key="10">
    <source>
        <dbReference type="EMBL" id="MDA0563615.1"/>
    </source>
</evidence>
<feature type="transmembrane region" description="Helical" evidence="8">
    <location>
        <begin position="488"/>
        <end position="507"/>
    </location>
</feature>
<comment type="caution">
    <text evidence="10">The sequence shown here is derived from an EMBL/GenBank/DDBJ whole genome shotgun (WGS) entry which is preliminary data.</text>
</comment>
<accession>A0A9X3NN68</accession>
<dbReference type="RefSeq" id="WP_270070892.1">
    <property type="nucleotide sequence ID" value="NZ_JAJAQC010000005.1"/>
</dbReference>
<keyword evidence="4 8" id="KW-1133">Transmembrane helix</keyword>
<feature type="transmembrane region" description="Helical" evidence="8">
    <location>
        <begin position="670"/>
        <end position="691"/>
    </location>
</feature>
<dbReference type="PANTHER" id="PTHR33406:SF13">
    <property type="entry name" value="MEMBRANE PROTEIN YDFJ"/>
    <property type="match status" value="1"/>
</dbReference>
<gene>
    <name evidence="10" type="ORF">LG943_04610</name>
</gene>
<evidence type="ECO:0000256" key="3">
    <source>
        <dbReference type="ARBA" id="ARBA00022692"/>
    </source>
</evidence>
<name>A0A9X3NN68_9ACTN</name>
<feature type="compositionally biased region" description="Basic and acidic residues" evidence="7">
    <location>
        <begin position="164"/>
        <end position="175"/>
    </location>
</feature>
<feature type="region of interest" description="Disordered" evidence="7">
    <location>
        <begin position="164"/>
        <end position="191"/>
    </location>
</feature>
<dbReference type="EMBL" id="JAJAQC010000005">
    <property type="protein sequence ID" value="MDA0563615.1"/>
    <property type="molecule type" value="Genomic_DNA"/>
</dbReference>
<feature type="transmembrane region" description="Helical" evidence="8">
    <location>
        <begin position="703"/>
        <end position="723"/>
    </location>
</feature>
<feature type="transmembrane region" description="Helical" evidence="8">
    <location>
        <begin position="299"/>
        <end position="318"/>
    </location>
</feature>
<feature type="transmembrane region" description="Helical" evidence="8">
    <location>
        <begin position="751"/>
        <end position="772"/>
    </location>
</feature>
<sequence length="855" mass="90162">MATLLYRLGKFAYRHRWPVIGAWVLLLVALIAAAAVFRVPVNDSFSIPGTESQDTVDMLQERFPERSGGRATVVLEAPHGRDVTGDRYRPAVDATAERIEGIDGVESVTNPFDLYDEGYDRALHSDEVRQTLVDEGMKQARADYESQVADAEDEALDQARRQVDRQYPEGTRGREQALAQAEDQARDQVRAQTPPFDEDAARAQVEQRVDRAIADGDLPDEAVDRIDQQVKDQIPLFSEDGTTALLQVQFADPDGSVPAATVDDLLGSGGQAEDAGLTVEYSGQSISIAEVSGLQGGEGVGLLVALAILVLNFGALVAAGIPILAALAGTGAGMALIYALSEVLDLTSTAPLLAMMLGLAVGIDYSLFVLSRHRQQLFAGMDPRESAGRAIGTAGSAVVFAGTTVVIALLGLGLVRIPFLTVMGIAAAITVVFSVLVAVTLLPALLGLLGRRVGAGRLPGLGARAERALTSTATLGARWARLVTRRPWLPTVAVLAVLAAALLPLPAMRLGLPTDASSAPDSTQHRAYDIVTEKFGAGFNASLLVTVESEDTGDAEEVRADLADFDEVDSVQAPVYNDAEDTAMVVVVPEHGPSAEETEGLLHAIRGARVGWEADTGAEISVTGATASSIDTSERIADAMPLFLAVVVGLALVLLMVVFRSIVVPVKAALGFVLSMGAALGATVAVFQWGWGAGLLGVTPTETLLSFLPIVLIGTLFGLAMDYEVFLVSRMREDFVHGDGAREAVVTGYRASARVVVCAAAIMIAVFTSFVFNDNTTIQPVAFALAVGVLVDAFLVRLTLVPAVMALFGRAAWWFPRWLDRVLPDVDIEGAGLRGGGDLGGEEPGGRTGGSHRRA</sequence>
<feature type="compositionally biased region" description="Gly residues" evidence="7">
    <location>
        <begin position="834"/>
        <end position="849"/>
    </location>
</feature>
<feature type="region of interest" description="Disordered" evidence="7">
    <location>
        <begin position="834"/>
        <end position="855"/>
    </location>
</feature>
<evidence type="ECO:0000259" key="9">
    <source>
        <dbReference type="PROSITE" id="PS50156"/>
    </source>
</evidence>
<evidence type="ECO:0000256" key="7">
    <source>
        <dbReference type="SAM" id="MobiDB-lite"/>
    </source>
</evidence>
<keyword evidence="5 8" id="KW-0472">Membrane</keyword>
<dbReference type="InterPro" id="IPR001036">
    <property type="entry name" value="Acrflvin-R"/>
</dbReference>